<keyword evidence="2" id="KW-0496">Mitochondrion</keyword>
<feature type="transmembrane region" description="Helical" evidence="1">
    <location>
        <begin position="87"/>
        <end position="106"/>
    </location>
</feature>
<gene>
    <name evidence="2" type="primary">nad6</name>
</gene>
<proteinExistence type="predicted"/>
<name>A0A0P0CJ29_9PLAT</name>
<feature type="transmembrane region" description="Helical" evidence="1">
    <location>
        <begin position="131"/>
        <end position="153"/>
    </location>
</feature>
<reference evidence="2" key="2">
    <citation type="submission" date="2015-08" db="EMBL/GenBank/DDBJ databases">
        <authorList>
            <person name="Babu N.S."/>
            <person name="Beckwith C.J."/>
            <person name="Beseler K.G."/>
            <person name="Brison A."/>
            <person name="Carone J.V."/>
            <person name="Caskin T.P."/>
            <person name="Diamond M."/>
            <person name="Durham M.E."/>
            <person name="Foxe J.M."/>
            <person name="Go M."/>
            <person name="Henderson B.A."/>
            <person name="Jones I.B."/>
            <person name="McGettigan J.A."/>
            <person name="Micheletti S.J."/>
            <person name="Nasrallah M.E."/>
            <person name="Ortiz D."/>
            <person name="Piller C.R."/>
            <person name="Privatt S.R."/>
            <person name="Schneider S.L."/>
            <person name="Sharp S."/>
            <person name="Smith T.C."/>
            <person name="Stanton J.D."/>
            <person name="Ullery H.E."/>
            <person name="Wilson R.J."/>
            <person name="Serrano M.G."/>
            <person name="Buck G."/>
            <person name="Lee V."/>
            <person name="Wang Y."/>
            <person name="Carvalho R."/>
            <person name="Voegtly L."/>
            <person name="Shi R."/>
            <person name="Duckworth R."/>
            <person name="Johnson A."/>
            <person name="Loviza R."/>
            <person name="Walstead R."/>
            <person name="Shah Z."/>
            <person name="Kiflezghi M."/>
            <person name="Wade K."/>
            <person name="Ball S.L."/>
            <person name="Bradley K.W."/>
            <person name="Asai D.J."/>
            <person name="Bowman C.A."/>
            <person name="Russell D.A."/>
            <person name="Pope W.H."/>
            <person name="Jacobs-Sera D."/>
            <person name="Hendrix R.W."/>
            <person name="Hatfull G.F."/>
        </authorList>
    </citation>
    <scope>NUCLEOTIDE SEQUENCE</scope>
</reference>
<organism evidence="2">
    <name type="scientific">Hoploplana elisabelloi</name>
    <dbReference type="NCBI Taxonomy" id="1714492"/>
    <lineage>
        <taxon>Eukaryota</taxon>
        <taxon>Metazoa</taxon>
        <taxon>Spiralia</taxon>
        <taxon>Lophotrochozoa</taxon>
        <taxon>Platyhelminthes</taxon>
        <taxon>Rhabditophora</taxon>
        <taxon>Polycladida</taxon>
        <taxon>Acotylea</taxon>
        <taxon>Leptoplanoidea</taxon>
        <taxon>Hoploplanidae</taxon>
        <taxon>Hoploplana</taxon>
    </lineage>
</organism>
<keyword evidence="1" id="KW-0812">Transmembrane</keyword>
<reference evidence="2" key="1">
    <citation type="journal article" date="2015" name="Gene">
        <title>Characterization of the complete mitochondrial genomes from Polycladida (Platyhelminthes) using next-generation sequencing.</title>
        <authorList>
            <person name="Teresa Aguado M."/>
            <person name="Grande C."/>
            <person name="Gerth M."/>
            <person name="Bleidorn C."/>
            <person name="Norena C."/>
        </authorList>
    </citation>
    <scope>NUCLEOTIDE SEQUENCE</scope>
</reference>
<dbReference type="AlphaFoldDB" id="A0A0P0CJ29"/>
<dbReference type="EMBL" id="KT363735">
    <property type="protein sequence ID" value="ALI86938.1"/>
    <property type="molecule type" value="Genomic_DNA"/>
</dbReference>
<evidence type="ECO:0000256" key="1">
    <source>
        <dbReference type="SAM" id="Phobius"/>
    </source>
</evidence>
<dbReference type="Gene3D" id="1.20.120.1200">
    <property type="entry name" value="NADH-ubiquinone/plastoquinone oxidoreductase chain 6, subunit NuoJ"/>
    <property type="match status" value="1"/>
</dbReference>
<protein>
    <submittedName>
        <fullName evidence="2">NADH dehydrogenase subunit 6</fullName>
    </submittedName>
</protein>
<sequence length="164" mass="19265">MSFMVWFLLLGVNYMCLFSLNSLILGLFILLCSFCVSLLISIYSLSWYSLIFFIVYIGGLLVLFIYISSLNFNPIFYISKLSVINNILLKLNILFFFLFVLTQITWNFNGFFWNNNETNNFSFNLFNDVEILFLINVGLLLLIVLWVITKLSFRNRSALRPFFS</sequence>
<accession>A0A0P0CJ29</accession>
<evidence type="ECO:0000313" key="2">
    <source>
        <dbReference type="EMBL" id="ALI86938.1"/>
    </source>
</evidence>
<keyword evidence="1" id="KW-0472">Membrane</keyword>
<dbReference type="InterPro" id="IPR042106">
    <property type="entry name" value="Nuo/plastoQ_OxRdtase_6_NuoJ"/>
</dbReference>
<feature type="transmembrane region" description="Helical" evidence="1">
    <location>
        <begin position="7"/>
        <end position="40"/>
    </location>
</feature>
<feature type="transmembrane region" description="Helical" evidence="1">
    <location>
        <begin position="46"/>
        <end position="67"/>
    </location>
</feature>
<keyword evidence="1" id="KW-1133">Transmembrane helix</keyword>
<geneLocation type="mitochondrion" evidence="2"/>